<keyword evidence="2" id="KW-1185">Reference proteome</keyword>
<dbReference type="AlphaFoldDB" id="A0A9W6LNV3"/>
<dbReference type="EMBL" id="BSDY01000023">
    <property type="protein sequence ID" value="GLI57766.1"/>
    <property type="molecule type" value="Genomic_DNA"/>
</dbReference>
<evidence type="ECO:0000313" key="2">
    <source>
        <dbReference type="Proteomes" id="UP001144471"/>
    </source>
</evidence>
<protein>
    <submittedName>
        <fullName evidence="1">Uncharacterized protein</fullName>
    </submittedName>
</protein>
<gene>
    <name evidence="1" type="ORF">PM10SUCC1_32800</name>
</gene>
<proteinExistence type="predicted"/>
<organism evidence="1 2">
    <name type="scientific">Propionigenium maris DSM 9537</name>
    <dbReference type="NCBI Taxonomy" id="1123000"/>
    <lineage>
        <taxon>Bacteria</taxon>
        <taxon>Fusobacteriati</taxon>
        <taxon>Fusobacteriota</taxon>
        <taxon>Fusobacteriia</taxon>
        <taxon>Fusobacteriales</taxon>
        <taxon>Fusobacteriaceae</taxon>
        <taxon>Propionigenium</taxon>
    </lineage>
</organism>
<accession>A0A9W6LNV3</accession>
<dbReference type="RefSeq" id="WP_281837441.1">
    <property type="nucleotide sequence ID" value="NZ_BSDY01000023.1"/>
</dbReference>
<sequence>MFERLNNEVYGNVGVVKFKSAPEFYHKEKNGIKNNTVRLRDLDERFNILDDYIAGKIDRLVVKIFLATMDYELFQRVVKDVSKYEGIYVITWEDHRNN</sequence>
<evidence type="ECO:0000313" key="1">
    <source>
        <dbReference type="EMBL" id="GLI57766.1"/>
    </source>
</evidence>
<reference evidence="1" key="1">
    <citation type="submission" date="2022-12" db="EMBL/GenBank/DDBJ databases">
        <title>Reference genome sequencing for broad-spectrum identification of bacterial and archaeal isolates by mass spectrometry.</title>
        <authorList>
            <person name="Sekiguchi Y."/>
            <person name="Tourlousse D.M."/>
        </authorList>
    </citation>
    <scope>NUCLEOTIDE SEQUENCE</scope>
    <source>
        <strain evidence="1">10succ1</strain>
    </source>
</reference>
<comment type="caution">
    <text evidence="1">The sequence shown here is derived from an EMBL/GenBank/DDBJ whole genome shotgun (WGS) entry which is preliminary data.</text>
</comment>
<name>A0A9W6LNV3_9FUSO</name>
<dbReference type="Proteomes" id="UP001144471">
    <property type="component" value="Unassembled WGS sequence"/>
</dbReference>